<comment type="caution">
    <text evidence="1">The sequence shown here is derived from an EMBL/GenBank/DDBJ whole genome shotgun (WGS) entry which is preliminary data.</text>
</comment>
<dbReference type="Proteomes" id="UP000054596">
    <property type="component" value="Unassembled WGS sequence"/>
</dbReference>
<sequence length="89" mass="10026">MYSMSGFFVEIIPEHVPDDGWTAIAQFSRQCDYRKHDDVPKASFPTNVAYGTRSAAERAATQWAREFITSSSEVLESSLQLEEAARKAH</sequence>
<proteinExistence type="predicted"/>
<evidence type="ECO:0000313" key="1">
    <source>
        <dbReference type="EMBL" id="SAK71807.1"/>
    </source>
</evidence>
<dbReference type="AlphaFoldDB" id="A0A158BRA5"/>
<dbReference type="EMBL" id="FCOJ02000033">
    <property type="protein sequence ID" value="SAK71807.1"/>
    <property type="molecule type" value="Genomic_DNA"/>
</dbReference>
<keyword evidence="2" id="KW-1185">Reference proteome</keyword>
<protein>
    <submittedName>
        <fullName evidence="1">Uncharacterized protein</fullName>
    </submittedName>
</protein>
<accession>A0A158BRA5</accession>
<gene>
    <name evidence="1" type="ORF">AWB82_04374</name>
</gene>
<evidence type="ECO:0000313" key="2">
    <source>
        <dbReference type="Proteomes" id="UP000054596"/>
    </source>
</evidence>
<reference evidence="1" key="1">
    <citation type="submission" date="2016-01" db="EMBL/GenBank/DDBJ databases">
        <authorList>
            <person name="Peeters C."/>
        </authorList>
    </citation>
    <scope>NUCLEOTIDE SEQUENCE [LARGE SCALE GENOMIC DNA]</scope>
    <source>
        <strain evidence="1">LMG 29325</strain>
    </source>
</reference>
<dbReference type="OrthoDB" id="9132156at2"/>
<name>A0A158BRA5_9BURK</name>
<organism evidence="1 2">
    <name type="scientific">Caballeronia glebae</name>
    <dbReference type="NCBI Taxonomy" id="1777143"/>
    <lineage>
        <taxon>Bacteria</taxon>
        <taxon>Pseudomonadati</taxon>
        <taxon>Pseudomonadota</taxon>
        <taxon>Betaproteobacteria</taxon>
        <taxon>Burkholderiales</taxon>
        <taxon>Burkholderiaceae</taxon>
        <taxon>Caballeronia</taxon>
    </lineage>
</organism>